<sequence length="201" mass="23215">MLILEAIGHGSDTKFGGIVEVDETHQRESRKGSREWVLHRQNPSLYPRPPRHQWYVYKSGRVKMKRGLSRWQLPLLTITDRSGHRFLERIKNRSIPVIDAALSPVVATDAVLCTDGAAAYARFSTKNGLVHHVLNNKPGQRVVEKAFHIQNVNSLHSRYDEFMRPFKGPASKYLKLYLRWFLLRSRLSSEEAFRKVLEGIL</sequence>
<dbReference type="Pfam" id="PF12762">
    <property type="entry name" value="DDE_Tnp_IS1595"/>
    <property type="match status" value="1"/>
</dbReference>
<dbReference type="EMBL" id="LVVZ01000022">
    <property type="protein sequence ID" value="OKL43008.1"/>
    <property type="molecule type" value="Genomic_DNA"/>
</dbReference>
<dbReference type="AlphaFoldDB" id="A0A1U7JE89"/>
<evidence type="ECO:0000313" key="2">
    <source>
        <dbReference type="EMBL" id="OKL43008.1"/>
    </source>
</evidence>
<gene>
    <name evidence="2" type="ORF">A3843_14790</name>
</gene>
<protein>
    <recommendedName>
        <fullName evidence="1">ISXO2-like transposase domain-containing protein</fullName>
    </recommendedName>
</protein>
<accession>A0A1U7JE89</accession>
<evidence type="ECO:0000259" key="1">
    <source>
        <dbReference type="SMART" id="SM01126"/>
    </source>
</evidence>
<keyword evidence="3" id="KW-1185">Reference proteome</keyword>
<feature type="domain" description="ISXO2-like transposase" evidence="1">
    <location>
        <begin position="14"/>
        <end position="186"/>
    </location>
</feature>
<name>A0A1U7JE89_9HYPH</name>
<dbReference type="InterPro" id="IPR024445">
    <property type="entry name" value="Tnp_ISXO2-like"/>
</dbReference>
<dbReference type="NCBIfam" id="NF033547">
    <property type="entry name" value="transpos_IS1595"/>
    <property type="match status" value="1"/>
</dbReference>
<dbReference type="SMART" id="SM01126">
    <property type="entry name" value="DDE_Tnp_IS1595"/>
    <property type="match status" value="1"/>
</dbReference>
<evidence type="ECO:0000313" key="3">
    <source>
        <dbReference type="Proteomes" id="UP000185783"/>
    </source>
</evidence>
<comment type="caution">
    <text evidence="2">The sequence shown here is derived from an EMBL/GenBank/DDBJ whole genome shotgun (WGS) entry which is preliminary data.</text>
</comment>
<dbReference type="STRING" id="197461.A3843_14790"/>
<proteinExistence type="predicted"/>
<reference evidence="2 3" key="1">
    <citation type="submission" date="2016-03" db="EMBL/GenBank/DDBJ databases">
        <title>Genome sequence of Nesiotobacter sp. nov., a moderately halophilic alphaproteobacterium isolated from the Yellow Sea, China.</title>
        <authorList>
            <person name="Zhang G."/>
            <person name="Zhang R."/>
        </authorList>
    </citation>
    <scope>NUCLEOTIDE SEQUENCE [LARGE SCALE GENOMIC DNA]</scope>
    <source>
        <strain evidence="2 3">WB1-6</strain>
    </source>
</reference>
<dbReference type="Proteomes" id="UP000185783">
    <property type="component" value="Unassembled WGS sequence"/>
</dbReference>
<organism evidence="2 3">
    <name type="scientific">Pseudovibrio exalbescens</name>
    <dbReference type="NCBI Taxonomy" id="197461"/>
    <lineage>
        <taxon>Bacteria</taxon>
        <taxon>Pseudomonadati</taxon>
        <taxon>Pseudomonadota</taxon>
        <taxon>Alphaproteobacteria</taxon>
        <taxon>Hyphomicrobiales</taxon>
        <taxon>Stappiaceae</taxon>
        <taxon>Pseudovibrio</taxon>
    </lineage>
</organism>